<proteinExistence type="predicted"/>
<organism evidence="1 2">
    <name type="scientific">Cylicocyclus nassatus</name>
    <name type="common">Nematode worm</name>
    <dbReference type="NCBI Taxonomy" id="53992"/>
    <lineage>
        <taxon>Eukaryota</taxon>
        <taxon>Metazoa</taxon>
        <taxon>Ecdysozoa</taxon>
        <taxon>Nematoda</taxon>
        <taxon>Chromadorea</taxon>
        <taxon>Rhabditida</taxon>
        <taxon>Rhabditina</taxon>
        <taxon>Rhabditomorpha</taxon>
        <taxon>Strongyloidea</taxon>
        <taxon>Strongylidae</taxon>
        <taxon>Cylicocyclus</taxon>
    </lineage>
</organism>
<dbReference type="Proteomes" id="UP001176961">
    <property type="component" value="Unassembled WGS sequence"/>
</dbReference>
<evidence type="ECO:0000313" key="1">
    <source>
        <dbReference type="EMBL" id="CAJ0590967.1"/>
    </source>
</evidence>
<dbReference type="EMBL" id="CATQJL010000001">
    <property type="protein sequence ID" value="CAJ0590967.1"/>
    <property type="molecule type" value="Genomic_DNA"/>
</dbReference>
<keyword evidence="2" id="KW-1185">Reference proteome</keyword>
<reference evidence="1" key="1">
    <citation type="submission" date="2023-07" db="EMBL/GenBank/DDBJ databases">
        <authorList>
            <consortium name="CYATHOMIX"/>
        </authorList>
    </citation>
    <scope>NUCLEOTIDE SEQUENCE</scope>
    <source>
        <strain evidence="1">N/A</strain>
    </source>
</reference>
<protein>
    <submittedName>
        <fullName evidence="1">Uncharacterized protein</fullName>
    </submittedName>
</protein>
<sequence>MQYAKYDVLQCRQPFKTSKRREVTEKVKQDARSGDTFFGPFDAAPSAHQLPVGHSYVILQYMGCTVCGRNMTVA</sequence>
<name>A0AA36DNL2_CYLNA</name>
<evidence type="ECO:0000313" key="2">
    <source>
        <dbReference type="Proteomes" id="UP001176961"/>
    </source>
</evidence>
<accession>A0AA36DNL2</accession>
<gene>
    <name evidence="1" type="ORF">CYNAS_LOCUS2950</name>
</gene>
<comment type="caution">
    <text evidence="1">The sequence shown here is derived from an EMBL/GenBank/DDBJ whole genome shotgun (WGS) entry which is preliminary data.</text>
</comment>
<dbReference type="AlphaFoldDB" id="A0AA36DNL2"/>